<organism evidence="1 2">
    <name type="scientific">Parabacteroides johnsonii</name>
    <dbReference type="NCBI Taxonomy" id="387661"/>
    <lineage>
        <taxon>Bacteria</taxon>
        <taxon>Pseudomonadati</taxon>
        <taxon>Bacteroidota</taxon>
        <taxon>Bacteroidia</taxon>
        <taxon>Bacteroidales</taxon>
        <taxon>Tannerellaceae</taxon>
        <taxon>Parabacteroides</taxon>
    </lineage>
</organism>
<accession>A0A9Q5SSR3</accession>
<dbReference type="InterPro" id="IPR015067">
    <property type="entry name" value="DUF1893_TM1506-like"/>
</dbReference>
<dbReference type="SUPFAM" id="SSF53927">
    <property type="entry name" value="Cytidine deaminase-like"/>
    <property type="match status" value="1"/>
</dbReference>
<dbReference type="RefSeq" id="WP_087375303.1">
    <property type="nucleotide sequence ID" value="NZ_NFIJ01000004.1"/>
</dbReference>
<dbReference type="Proteomes" id="UP000195975">
    <property type="component" value="Unassembled WGS sequence"/>
</dbReference>
<protein>
    <submittedName>
        <fullName evidence="1">TonB-dependent receptor</fullName>
    </submittedName>
</protein>
<dbReference type="Gene3D" id="3.40.140.30">
    <property type="entry name" value="Hypothetical protein TM1506"/>
    <property type="match status" value="1"/>
</dbReference>
<comment type="caution">
    <text evidence="1">The sequence shown here is derived from an EMBL/GenBank/DDBJ whole genome shotgun (WGS) entry which is preliminary data.</text>
</comment>
<name>A0A9Q5SSR3_9BACT</name>
<dbReference type="GO" id="GO:0003824">
    <property type="term" value="F:catalytic activity"/>
    <property type="evidence" value="ECO:0007669"/>
    <property type="project" value="InterPro"/>
</dbReference>
<sequence>MKSDLIRLLHEEQHSLVVANGDVCTFDGRGVSDLYDLFKEDPGFLKGASLADKIVGKAAAALMALAEVREVYADVVSRPALDLLTDNKISVSYGIIVPHIINRTKTGWCPLETRCFDCLTPQDCFTQIEEFITLQSKK</sequence>
<reference evidence="2" key="1">
    <citation type="submission" date="2017-04" db="EMBL/GenBank/DDBJ databases">
        <title>Function of individual gut microbiota members based on whole genome sequencing of pure cultures obtained from chicken caecum.</title>
        <authorList>
            <person name="Medvecky M."/>
            <person name="Cejkova D."/>
            <person name="Polansky O."/>
            <person name="Karasova D."/>
            <person name="Kubasova T."/>
            <person name="Cizek A."/>
            <person name="Rychlik I."/>
        </authorList>
    </citation>
    <scope>NUCLEOTIDE SEQUENCE [LARGE SCALE GENOMIC DNA]</scope>
    <source>
        <strain evidence="2">An42</strain>
    </source>
</reference>
<dbReference type="EMBL" id="NFIJ01000004">
    <property type="protein sequence ID" value="OUO06064.1"/>
    <property type="molecule type" value="Genomic_DNA"/>
</dbReference>
<dbReference type="Pfam" id="PF08973">
    <property type="entry name" value="TM1506"/>
    <property type="match status" value="1"/>
</dbReference>
<dbReference type="InterPro" id="IPR016193">
    <property type="entry name" value="Cytidine_deaminase-like"/>
</dbReference>
<dbReference type="InterPro" id="IPR037081">
    <property type="entry name" value="Hyp_TM1506"/>
</dbReference>
<evidence type="ECO:0000313" key="1">
    <source>
        <dbReference type="EMBL" id="OUO06064.1"/>
    </source>
</evidence>
<proteinExistence type="predicted"/>
<evidence type="ECO:0000313" key="2">
    <source>
        <dbReference type="Proteomes" id="UP000195975"/>
    </source>
</evidence>
<gene>
    <name evidence="1" type="ORF">B5F96_06085</name>
</gene>
<dbReference type="AlphaFoldDB" id="A0A9Q5SSR3"/>
<keyword evidence="1" id="KW-0675">Receptor</keyword>